<dbReference type="Pfam" id="PF07075">
    <property type="entry name" value="NamZ_N"/>
    <property type="match status" value="1"/>
</dbReference>
<protein>
    <submittedName>
        <fullName evidence="4">DUF1343 domain-containing protein</fullName>
    </submittedName>
</protein>
<dbReference type="Gene3D" id="3.40.50.12170">
    <property type="entry name" value="Uncharacterised protein PF07075, DUF1343"/>
    <property type="match status" value="1"/>
</dbReference>
<dbReference type="PROSITE" id="PS51318">
    <property type="entry name" value="TAT"/>
    <property type="match status" value="1"/>
</dbReference>
<gene>
    <name evidence="4" type="ORF">OHU27_06750</name>
</gene>
<dbReference type="PANTHER" id="PTHR42915">
    <property type="entry name" value="HYPOTHETICAL 460 KDA PROTEIN IN FEUA-SIGW INTERGENIC REGION [PRECURSOR]"/>
    <property type="match status" value="1"/>
</dbReference>
<dbReference type="InterPro" id="IPR008302">
    <property type="entry name" value="NamZ"/>
</dbReference>
<evidence type="ECO:0000259" key="2">
    <source>
        <dbReference type="Pfam" id="PF07075"/>
    </source>
</evidence>
<evidence type="ECO:0000256" key="1">
    <source>
        <dbReference type="SAM" id="SignalP"/>
    </source>
</evidence>
<accession>A0ABZ1IQE5</accession>
<organism evidence="4 5">
    <name type="scientific">Streptomyces nigra</name>
    <dbReference type="NCBI Taxonomy" id="1827580"/>
    <lineage>
        <taxon>Bacteria</taxon>
        <taxon>Bacillati</taxon>
        <taxon>Actinomycetota</taxon>
        <taxon>Actinomycetes</taxon>
        <taxon>Kitasatosporales</taxon>
        <taxon>Streptomycetaceae</taxon>
        <taxon>Streptomyces</taxon>
    </lineage>
</organism>
<dbReference type="Gene3D" id="3.90.1150.140">
    <property type="match status" value="1"/>
</dbReference>
<evidence type="ECO:0000259" key="3">
    <source>
        <dbReference type="Pfam" id="PF20732"/>
    </source>
</evidence>
<evidence type="ECO:0000313" key="5">
    <source>
        <dbReference type="Proteomes" id="UP001622690"/>
    </source>
</evidence>
<dbReference type="Proteomes" id="UP001622690">
    <property type="component" value="Chromosome"/>
</dbReference>
<reference evidence="4 5" key="1">
    <citation type="submission" date="2022-10" db="EMBL/GenBank/DDBJ databases">
        <title>The complete genomes of actinobacterial strains from the NBC collection.</title>
        <authorList>
            <person name="Joergensen T.S."/>
            <person name="Alvarez Arevalo M."/>
            <person name="Sterndorff E.B."/>
            <person name="Faurdal D."/>
            <person name="Vuksanovic O."/>
            <person name="Mourched A.-S."/>
            <person name="Charusanti P."/>
            <person name="Shaw S."/>
            <person name="Blin K."/>
            <person name="Weber T."/>
        </authorList>
    </citation>
    <scope>NUCLEOTIDE SEQUENCE [LARGE SCALE GENOMIC DNA]</scope>
    <source>
        <strain evidence="4 5">NBC_00206</strain>
    </source>
</reference>
<name>A0ABZ1IQE5_9ACTN</name>
<keyword evidence="1" id="KW-0732">Signal</keyword>
<dbReference type="InterPro" id="IPR048503">
    <property type="entry name" value="NamZ_C"/>
</dbReference>
<dbReference type="PIRSF" id="PIRSF016719">
    <property type="entry name" value="UCP016719"/>
    <property type="match status" value="1"/>
</dbReference>
<dbReference type="Pfam" id="PF20732">
    <property type="entry name" value="NamZ_C"/>
    <property type="match status" value="1"/>
</dbReference>
<evidence type="ECO:0000313" key="4">
    <source>
        <dbReference type="EMBL" id="WTO82128.1"/>
    </source>
</evidence>
<dbReference type="PANTHER" id="PTHR42915:SF1">
    <property type="entry name" value="PEPTIDOGLYCAN BETA-N-ACETYLMURAMIDASE NAMZ"/>
    <property type="match status" value="1"/>
</dbReference>
<feature type="chain" id="PRO_5046802667" evidence="1">
    <location>
        <begin position="27"/>
        <end position="412"/>
    </location>
</feature>
<feature type="domain" description="Peptidoglycan beta-N-acetylmuramidase NamZ C-terminal" evidence="3">
    <location>
        <begin position="261"/>
        <end position="411"/>
    </location>
</feature>
<dbReference type="InterPro" id="IPR048502">
    <property type="entry name" value="NamZ_N"/>
</dbReference>
<proteinExistence type="predicted"/>
<feature type="domain" description="Peptidoglycan beta-N-acetylmuramidase NamZ N-terminal" evidence="2">
    <location>
        <begin position="53"/>
        <end position="257"/>
    </location>
</feature>
<feature type="signal peptide" evidence="1">
    <location>
        <begin position="1"/>
        <end position="26"/>
    </location>
</feature>
<dbReference type="EMBL" id="CP108125">
    <property type="protein sequence ID" value="WTO82128.1"/>
    <property type="molecule type" value="Genomic_DNA"/>
</dbReference>
<dbReference type="InterPro" id="IPR006311">
    <property type="entry name" value="TAT_signal"/>
</dbReference>
<sequence length="412" mass="44864">MRLSRRALLAATTAATAASVSSPASAAPRTTRLRTGFERLAADGYALLDGQKVGIVTNPTGVTRDVRHIVDVMHDDARVDLTAVFGPEHGFRGTAQAGGSEGRHDDPATGLPVYDTYLKSGRPLADIFTASGVDTVVFDIQDAGARFYTYIWTLYDCMEAAQLAGKRFVVLDRPNPVTGRAALGPVLHKEFATFVGRQPIAQAHGMTVAELALLFNGEFLDTPVPLETVRMTGWKRSDFYDASGLPWVPPSPNMPTPDTALVYAGTCLFEGTNLSEGRGTTRPFELLGAEGVDRRWAAAVNELELPGVRFREAYFAPTFSKFQGKTIGGVQLHVHDRAAFDPVRTGVALLVTAKRTWSGFAWRADNWIDKLTGSTQVRTMIDAGADTDEVVAGWQHELAAFRRVRGEYLLYR</sequence>
<dbReference type="RefSeq" id="WP_402139348.1">
    <property type="nucleotide sequence ID" value="NZ_CP108125.1"/>
</dbReference>
<keyword evidence="5" id="KW-1185">Reference proteome</keyword>